<dbReference type="PANTHER" id="PTHR45947:SF3">
    <property type="entry name" value="SULFOQUINOVOSYL TRANSFERASE SQD2"/>
    <property type="match status" value="1"/>
</dbReference>
<organism evidence="3 4">
    <name type="scientific">Streptomyces coffeae</name>
    <dbReference type="NCBI Taxonomy" id="621382"/>
    <lineage>
        <taxon>Bacteria</taxon>
        <taxon>Bacillati</taxon>
        <taxon>Actinomycetota</taxon>
        <taxon>Actinomycetes</taxon>
        <taxon>Kitasatosporales</taxon>
        <taxon>Streptomycetaceae</taxon>
        <taxon>Streptomyces</taxon>
    </lineage>
</organism>
<dbReference type="PANTHER" id="PTHR45947">
    <property type="entry name" value="SULFOQUINOVOSYL TRANSFERASE SQD2"/>
    <property type="match status" value="1"/>
</dbReference>
<keyword evidence="1" id="KW-0808">Transferase</keyword>
<dbReference type="SUPFAM" id="SSF53756">
    <property type="entry name" value="UDP-Glycosyltransferase/glycogen phosphorylase"/>
    <property type="match status" value="1"/>
</dbReference>
<protein>
    <submittedName>
        <fullName evidence="3">Glycosyltransferase family 4 protein</fullName>
    </submittedName>
</protein>
<dbReference type="Gene3D" id="3.40.50.2000">
    <property type="entry name" value="Glycogen Phosphorylase B"/>
    <property type="match status" value="2"/>
</dbReference>
<accession>A0ABS1NGM8</accession>
<evidence type="ECO:0000313" key="3">
    <source>
        <dbReference type="EMBL" id="MBL1099181.1"/>
    </source>
</evidence>
<comment type="caution">
    <text evidence="3">The sequence shown here is derived from an EMBL/GenBank/DDBJ whole genome shotgun (WGS) entry which is preliminary data.</text>
</comment>
<evidence type="ECO:0000259" key="2">
    <source>
        <dbReference type="Pfam" id="PF00534"/>
    </source>
</evidence>
<keyword evidence="4" id="KW-1185">Reference proteome</keyword>
<dbReference type="CDD" id="cd03801">
    <property type="entry name" value="GT4_PimA-like"/>
    <property type="match status" value="1"/>
</dbReference>
<dbReference type="InterPro" id="IPR001296">
    <property type="entry name" value="Glyco_trans_1"/>
</dbReference>
<dbReference type="EMBL" id="JAERRF010000012">
    <property type="protein sequence ID" value="MBL1099181.1"/>
    <property type="molecule type" value="Genomic_DNA"/>
</dbReference>
<name>A0ABS1NGM8_9ACTN</name>
<dbReference type="Proteomes" id="UP000634229">
    <property type="component" value="Unassembled WGS sequence"/>
</dbReference>
<evidence type="ECO:0000313" key="4">
    <source>
        <dbReference type="Proteomes" id="UP000634229"/>
    </source>
</evidence>
<dbReference type="Pfam" id="PF00534">
    <property type="entry name" value="Glycos_transf_1"/>
    <property type="match status" value="1"/>
</dbReference>
<evidence type="ECO:0000256" key="1">
    <source>
        <dbReference type="ARBA" id="ARBA00022679"/>
    </source>
</evidence>
<feature type="domain" description="Glycosyl transferase family 1" evidence="2">
    <location>
        <begin position="183"/>
        <end position="342"/>
    </location>
</feature>
<gene>
    <name evidence="3" type="ORF">JK363_21460</name>
</gene>
<sequence>MRVVRPGPRRTRDRSVSGVRVRYIHRGYFPARAGAELMTQYLATSMVRLGWDAGVYTGTVHEDTARFMRNGGVSVQALPAAPGDTDRPDVVHAFDAFQPQGIVAGLELARAWDVPFAITPASAPEVWPDRETVLDGCRRADAVFALSSAEHAMLRDAGVRASALHTIGQGPHLPGTADPGRFRRSHGIKGPMVLFLGRKMRSKGYVTLLEATRYIWEEHPDTSFVFMGPRWDDDCAERFAEHADPRIVELGLVDEDAKHSALAACDVVCVPSTADLFPLVYVEAWACGKPVVASTFLGSGEVVAHGRDGLLARPAARPVAEAVSRLLADPSERRAMGAHGYDRVRGELGWDAVADRVHTVYRTLIAARKQTEKTR</sequence>
<dbReference type="InterPro" id="IPR050194">
    <property type="entry name" value="Glycosyltransferase_grp1"/>
</dbReference>
<proteinExistence type="predicted"/>
<reference evidence="3 4" key="1">
    <citation type="submission" date="2021-01" db="EMBL/GenBank/DDBJ databases">
        <title>WGS of actinomycetes isolated from Thailand.</title>
        <authorList>
            <person name="Thawai C."/>
        </authorList>
    </citation>
    <scope>NUCLEOTIDE SEQUENCE [LARGE SCALE GENOMIC DNA]</scope>
    <source>
        <strain evidence="3 4">CA1R205</strain>
    </source>
</reference>